<dbReference type="SUPFAM" id="SSF52218">
    <property type="entry name" value="Flavoproteins"/>
    <property type="match status" value="1"/>
</dbReference>
<evidence type="ECO:0000313" key="3">
    <source>
        <dbReference type="EMBL" id="MUH72336.1"/>
    </source>
</evidence>
<comment type="caution">
    <text evidence="3">The sequence shown here is derived from an EMBL/GenBank/DDBJ whole genome shotgun (WGS) entry which is preliminary data.</text>
</comment>
<dbReference type="PANTHER" id="PTHR30543">
    <property type="entry name" value="CHROMATE REDUCTASE"/>
    <property type="match status" value="1"/>
</dbReference>
<proteinExistence type="predicted"/>
<dbReference type="Proteomes" id="UP000439994">
    <property type="component" value="Unassembled WGS sequence"/>
</dbReference>
<keyword evidence="1" id="KW-0285">Flavoprotein</keyword>
<gene>
    <name evidence="3" type="ORF">GNP35_07515</name>
</gene>
<dbReference type="RefSeq" id="WP_155695524.1">
    <property type="nucleotide sequence ID" value="NZ_WOCD01000003.1"/>
</dbReference>
<name>A0A6N8F6W8_9GAMM</name>
<evidence type="ECO:0000313" key="4">
    <source>
        <dbReference type="Proteomes" id="UP000439994"/>
    </source>
</evidence>
<organism evidence="3 4">
    <name type="scientific">Psychrosphaera haliotis</name>
    <dbReference type="NCBI Taxonomy" id="555083"/>
    <lineage>
        <taxon>Bacteria</taxon>
        <taxon>Pseudomonadati</taxon>
        <taxon>Pseudomonadota</taxon>
        <taxon>Gammaproteobacteria</taxon>
        <taxon>Alteromonadales</taxon>
        <taxon>Pseudoalteromonadaceae</taxon>
        <taxon>Psychrosphaera</taxon>
    </lineage>
</organism>
<keyword evidence="1" id="KW-0288">FMN</keyword>
<dbReference type="InterPro" id="IPR005025">
    <property type="entry name" value="FMN_Rdtase-like_dom"/>
</dbReference>
<feature type="domain" description="NADPH-dependent FMN reductase-like" evidence="2">
    <location>
        <begin position="1"/>
        <end position="125"/>
    </location>
</feature>
<dbReference type="AlphaFoldDB" id="A0A6N8F6W8"/>
<dbReference type="OrthoDB" id="5563352at2"/>
<dbReference type="InterPro" id="IPR029039">
    <property type="entry name" value="Flavoprotein-like_sf"/>
</dbReference>
<reference evidence="3 4" key="1">
    <citation type="submission" date="2019-11" db="EMBL/GenBank/DDBJ databases">
        <title>P. haliotis isolates from Z. marina roots.</title>
        <authorList>
            <person name="Cohen M."/>
            <person name="Jospin G."/>
            <person name="Eisen J.A."/>
            <person name="Coil D.A."/>
        </authorList>
    </citation>
    <scope>NUCLEOTIDE SEQUENCE [LARGE SCALE GENOMIC DNA]</scope>
    <source>
        <strain evidence="3 4">UCD-MCMsp1aY</strain>
    </source>
</reference>
<dbReference type="GO" id="GO:0010181">
    <property type="term" value="F:FMN binding"/>
    <property type="evidence" value="ECO:0007669"/>
    <property type="project" value="TreeGrafter"/>
</dbReference>
<dbReference type="Gene3D" id="3.40.50.360">
    <property type="match status" value="1"/>
</dbReference>
<dbReference type="EMBL" id="WOCD01000003">
    <property type="protein sequence ID" value="MUH72336.1"/>
    <property type="molecule type" value="Genomic_DNA"/>
</dbReference>
<dbReference type="PANTHER" id="PTHR30543:SF31">
    <property type="entry name" value="NADPH-DEPENDENT AZOREDUCTASE AZR"/>
    <property type="match status" value="1"/>
</dbReference>
<accession>A0A6N8F6W8</accession>
<dbReference type="InterPro" id="IPR050712">
    <property type="entry name" value="NAD(P)H-dep_reductase"/>
</dbReference>
<dbReference type="GO" id="GO:0016491">
    <property type="term" value="F:oxidoreductase activity"/>
    <property type="evidence" value="ECO:0007669"/>
    <property type="project" value="InterPro"/>
</dbReference>
<sequence>MNITVISGSTRNNSASYKTSLYLQQQLLSLDDSNDVSIFDLSTANLPMWEESLDLTTLSKPQSELEAADAFIFVVPEWHGMVPPALKNIFFLFTGVFRHKPAYIVTVSAGSGGRYPIQEMRSTVYKNTYLNFLPVNTVIDRVNSIIDEAGCYIGEKQFVANRVDEGLRLLLEYSKAFQTIRKSEIVLEKRFPNGV</sequence>
<protein>
    <submittedName>
        <fullName evidence="3">NADPH-dependent oxidoreductase</fullName>
    </submittedName>
</protein>
<evidence type="ECO:0000256" key="1">
    <source>
        <dbReference type="ARBA" id="ARBA00022643"/>
    </source>
</evidence>
<keyword evidence="4" id="KW-1185">Reference proteome</keyword>
<dbReference type="GO" id="GO:0005829">
    <property type="term" value="C:cytosol"/>
    <property type="evidence" value="ECO:0007669"/>
    <property type="project" value="TreeGrafter"/>
</dbReference>
<dbReference type="Pfam" id="PF03358">
    <property type="entry name" value="FMN_red"/>
    <property type="match status" value="1"/>
</dbReference>
<evidence type="ECO:0000259" key="2">
    <source>
        <dbReference type="Pfam" id="PF03358"/>
    </source>
</evidence>